<keyword evidence="6" id="KW-0597">Phosphoprotein</keyword>
<organism evidence="18 19">
    <name type="scientific">Variovorax beijingensis</name>
    <dbReference type="NCBI Taxonomy" id="2496117"/>
    <lineage>
        <taxon>Bacteria</taxon>
        <taxon>Pseudomonadati</taxon>
        <taxon>Pseudomonadota</taxon>
        <taxon>Betaproteobacteria</taxon>
        <taxon>Burkholderiales</taxon>
        <taxon>Comamonadaceae</taxon>
        <taxon>Variovorax</taxon>
    </lineage>
</organism>
<evidence type="ECO:0000256" key="10">
    <source>
        <dbReference type="ARBA" id="ARBA00022777"/>
    </source>
</evidence>
<dbReference type="PANTHER" id="PTHR43065">
    <property type="entry name" value="SENSOR HISTIDINE KINASE"/>
    <property type="match status" value="1"/>
</dbReference>
<dbReference type="SUPFAM" id="SSF103190">
    <property type="entry name" value="Sensory domain-like"/>
    <property type="match status" value="1"/>
</dbReference>
<dbReference type="PRINTS" id="PR00344">
    <property type="entry name" value="BCTRLSENSOR"/>
</dbReference>
<dbReference type="InterPro" id="IPR005467">
    <property type="entry name" value="His_kinase_dom"/>
</dbReference>
<evidence type="ECO:0000256" key="11">
    <source>
        <dbReference type="ARBA" id="ARBA00022840"/>
    </source>
</evidence>
<dbReference type="EC" id="2.7.13.3" evidence="3"/>
<reference evidence="18 19" key="1">
    <citation type="submission" date="2019-06" db="EMBL/GenBank/DDBJ databases">
        <title>Sorghum-associated microbial communities from plants grown in Nebraska, USA.</title>
        <authorList>
            <person name="Schachtman D."/>
        </authorList>
    </citation>
    <scope>NUCLEOTIDE SEQUENCE [LARGE SCALE GENOMIC DNA]</scope>
    <source>
        <strain evidence="18 19">T529</strain>
    </source>
</reference>
<keyword evidence="10 18" id="KW-0418">Kinase</keyword>
<dbReference type="InterPro" id="IPR004358">
    <property type="entry name" value="Sig_transdc_His_kin-like_C"/>
</dbReference>
<dbReference type="SMART" id="SM00388">
    <property type="entry name" value="HisKA"/>
    <property type="match status" value="1"/>
</dbReference>
<keyword evidence="14 16" id="KW-0472">Membrane</keyword>
<dbReference type="GO" id="GO:0005524">
    <property type="term" value="F:ATP binding"/>
    <property type="evidence" value="ECO:0007669"/>
    <property type="project" value="UniProtKB-KW"/>
</dbReference>
<keyword evidence="11" id="KW-0067">ATP-binding</keyword>
<keyword evidence="4" id="KW-1003">Cell membrane</keyword>
<evidence type="ECO:0000256" key="7">
    <source>
        <dbReference type="ARBA" id="ARBA00022679"/>
    </source>
</evidence>
<dbReference type="InterPro" id="IPR003594">
    <property type="entry name" value="HATPase_dom"/>
</dbReference>
<evidence type="ECO:0000259" key="17">
    <source>
        <dbReference type="PROSITE" id="PS50109"/>
    </source>
</evidence>
<proteinExistence type="predicted"/>
<feature type="domain" description="Histidine kinase" evidence="17">
    <location>
        <begin position="422"/>
        <end position="635"/>
    </location>
</feature>
<evidence type="ECO:0000256" key="16">
    <source>
        <dbReference type="SAM" id="Phobius"/>
    </source>
</evidence>
<keyword evidence="7" id="KW-0808">Transferase</keyword>
<evidence type="ECO:0000256" key="9">
    <source>
        <dbReference type="ARBA" id="ARBA00022741"/>
    </source>
</evidence>
<keyword evidence="12 16" id="KW-1133">Transmembrane helix</keyword>
<dbReference type="PIRSF" id="PIRSF036431">
    <property type="entry name" value="STHK_DctB"/>
    <property type="match status" value="1"/>
</dbReference>
<dbReference type="InterPro" id="IPR036097">
    <property type="entry name" value="HisK_dim/P_sf"/>
</dbReference>
<dbReference type="Proteomes" id="UP000319722">
    <property type="component" value="Unassembled WGS sequence"/>
</dbReference>
<evidence type="ECO:0000256" key="6">
    <source>
        <dbReference type="ARBA" id="ARBA00022553"/>
    </source>
</evidence>
<evidence type="ECO:0000256" key="1">
    <source>
        <dbReference type="ARBA" id="ARBA00000085"/>
    </source>
</evidence>
<dbReference type="Pfam" id="PF00512">
    <property type="entry name" value="HisKA"/>
    <property type="match status" value="1"/>
</dbReference>
<accession>A0A561BCB7</accession>
<dbReference type="CDD" id="cd00082">
    <property type="entry name" value="HisKA"/>
    <property type="match status" value="1"/>
</dbReference>
<keyword evidence="13" id="KW-0902">Two-component regulatory system</keyword>
<evidence type="ECO:0000313" key="19">
    <source>
        <dbReference type="Proteomes" id="UP000319722"/>
    </source>
</evidence>
<gene>
    <name evidence="18" type="ORF">FB547_112123</name>
</gene>
<dbReference type="SUPFAM" id="SSF55874">
    <property type="entry name" value="ATPase domain of HSP90 chaperone/DNA topoisomerase II/histidine kinase"/>
    <property type="match status" value="1"/>
</dbReference>
<dbReference type="InterPro" id="IPR036890">
    <property type="entry name" value="HATPase_C_sf"/>
</dbReference>
<evidence type="ECO:0000313" key="18">
    <source>
        <dbReference type="EMBL" id="TWD76487.1"/>
    </source>
</evidence>
<evidence type="ECO:0000256" key="5">
    <source>
        <dbReference type="ARBA" id="ARBA00022519"/>
    </source>
</evidence>
<comment type="subcellular location">
    <subcellularLocation>
        <location evidence="2">Cell inner membrane</location>
        <topology evidence="2">Multi-pass membrane protein</topology>
    </subcellularLocation>
</comment>
<dbReference type="Gene3D" id="3.30.565.10">
    <property type="entry name" value="Histidine kinase-like ATPase, C-terminal domain"/>
    <property type="match status" value="1"/>
</dbReference>
<keyword evidence="9" id="KW-0547">Nucleotide-binding</keyword>
<dbReference type="InterPro" id="IPR017055">
    <property type="entry name" value="Sig_transdc_His_kinase_DctB"/>
</dbReference>
<evidence type="ECO:0000256" key="2">
    <source>
        <dbReference type="ARBA" id="ARBA00004429"/>
    </source>
</evidence>
<dbReference type="FunFam" id="1.10.287.130:FF:000049">
    <property type="entry name" value="C4-dicarboxylate transport sensor protein DctB"/>
    <property type="match status" value="1"/>
</dbReference>
<dbReference type="AlphaFoldDB" id="A0A561BCB7"/>
<protein>
    <recommendedName>
        <fullName evidence="15">C4-dicarboxylate transport sensor protein DctB</fullName>
        <ecNumber evidence="3">2.7.13.3</ecNumber>
    </recommendedName>
</protein>
<comment type="catalytic activity">
    <reaction evidence="1">
        <text>ATP + protein L-histidine = ADP + protein N-phospho-L-histidine.</text>
        <dbReference type="EC" id="2.7.13.3"/>
    </reaction>
</comment>
<dbReference type="EMBL" id="VIVL01000012">
    <property type="protein sequence ID" value="TWD76487.1"/>
    <property type="molecule type" value="Genomic_DNA"/>
</dbReference>
<evidence type="ECO:0000256" key="14">
    <source>
        <dbReference type="ARBA" id="ARBA00023136"/>
    </source>
</evidence>
<dbReference type="PANTHER" id="PTHR43065:SF46">
    <property type="entry name" value="C4-DICARBOXYLATE TRANSPORT SENSOR PROTEIN DCTB"/>
    <property type="match status" value="1"/>
</dbReference>
<evidence type="ECO:0000256" key="12">
    <source>
        <dbReference type="ARBA" id="ARBA00022989"/>
    </source>
</evidence>
<dbReference type="Gene3D" id="1.10.287.130">
    <property type="match status" value="1"/>
</dbReference>
<dbReference type="GO" id="GO:0005886">
    <property type="term" value="C:plasma membrane"/>
    <property type="evidence" value="ECO:0007669"/>
    <property type="project" value="UniProtKB-SubCell"/>
</dbReference>
<name>A0A561BCB7_9BURK</name>
<dbReference type="InterPro" id="IPR029151">
    <property type="entry name" value="Sensor-like_sf"/>
</dbReference>
<dbReference type="InterPro" id="IPR003661">
    <property type="entry name" value="HisK_dim/P_dom"/>
</dbReference>
<dbReference type="Gene3D" id="3.30.450.20">
    <property type="entry name" value="PAS domain"/>
    <property type="match status" value="2"/>
</dbReference>
<dbReference type="Pfam" id="PF02518">
    <property type="entry name" value="HATPase_c"/>
    <property type="match status" value="1"/>
</dbReference>
<sequence>MTDDAVPEPALGLDETVRDTRHRAATDAAFTALCNNGFMIPRQPALHFDLPSHSPRRWRGLPRWCGALALVAAAAFAGHHFAMQNGLARLSEAADHRLDMLATGLDADLARFEYLPALLEMTPIVPALLGTPSDAPLRDAVNRYLDGVNAAAGAEMLYVLDAAGTSLAASDWNRPGTTVGQDLSFRPYVIDALGQGKGRFYGVGITSRKPGYYLSYALRRDQPSRGVVAVKVNLEESERAWRKLPGDVALIDQRGVVILATREDLKFRPMLPLDAQQRAEVQRSRPYGEAGLQPLQWTLKETLARDVRVIALDGIDQLASTRSLRGAPWHLMALDDLAPVRVGARNAAITASLAMAVLLLVAVTLWQRRRAVRQKLANQAALQAAHDTLESTVVARTAQLRAAQGELVHAGKMAALGQMSAGVVHELNQPLTAMRTLSESAAILLDKNRLDDVRGNLQRIRDMVDRLARLTSQLKTFAHKSELPLAAVPVARAVADAQAIVAEAIKKNGVAIEVDVQPAALSVMAEEAALGSVLVNLMRNAIDAMQASPRRRLRLEARPQEGRVLLRVNDTGPGIPSHILPRLFEPFVSSKPAGTGLGLGLAISAQLVRAMDGTLRAANLPEGGASFIADLPAAVQAVLIPTPTGVINK</sequence>
<keyword evidence="5" id="KW-0997">Cell inner membrane</keyword>
<evidence type="ECO:0000256" key="8">
    <source>
        <dbReference type="ARBA" id="ARBA00022692"/>
    </source>
</evidence>
<feature type="transmembrane region" description="Helical" evidence="16">
    <location>
        <begin position="347"/>
        <end position="366"/>
    </location>
</feature>
<dbReference type="GO" id="GO:0000155">
    <property type="term" value="F:phosphorelay sensor kinase activity"/>
    <property type="evidence" value="ECO:0007669"/>
    <property type="project" value="InterPro"/>
</dbReference>
<dbReference type="SMART" id="SM00387">
    <property type="entry name" value="HATPase_c"/>
    <property type="match status" value="1"/>
</dbReference>
<evidence type="ECO:0000256" key="4">
    <source>
        <dbReference type="ARBA" id="ARBA00022475"/>
    </source>
</evidence>
<dbReference type="SUPFAM" id="SSF47384">
    <property type="entry name" value="Homodimeric domain of signal transducing histidine kinase"/>
    <property type="match status" value="1"/>
</dbReference>
<evidence type="ECO:0000256" key="15">
    <source>
        <dbReference type="ARBA" id="ARBA00073143"/>
    </source>
</evidence>
<dbReference type="PROSITE" id="PS50109">
    <property type="entry name" value="HIS_KIN"/>
    <property type="match status" value="1"/>
</dbReference>
<comment type="caution">
    <text evidence="18">The sequence shown here is derived from an EMBL/GenBank/DDBJ whole genome shotgun (WGS) entry which is preliminary data.</text>
</comment>
<keyword evidence="8 16" id="KW-0812">Transmembrane</keyword>
<evidence type="ECO:0000256" key="13">
    <source>
        <dbReference type="ARBA" id="ARBA00023012"/>
    </source>
</evidence>
<evidence type="ECO:0000256" key="3">
    <source>
        <dbReference type="ARBA" id="ARBA00012438"/>
    </source>
</evidence>